<dbReference type="Pfam" id="PF02683">
    <property type="entry name" value="DsbD_TM"/>
    <property type="match status" value="1"/>
</dbReference>
<feature type="transmembrane region" description="Helical" evidence="6">
    <location>
        <begin position="49"/>
        <end position="74"/>
    </location>
</feature>
<feature type="transmembrane region" description="Helical" evidence="6">
    <location>
        <begin position="80"/>
        <end position="100"/>
    </location>
</feature>
<dbReference type="PANTHER" id="PTHR31272">
    <property type="entry name" value="CYTOCHROME C-TYPE BIOGENESIS PROTEIN HI_1454-RELATED"/>
    <property type="match status" value="1"/>
</dbReference>
<dbReference type="Proteomes" id="UP001247542">
    <property type="component" value="Unassembled WGS sequence"/>
</dbReference>
<dbReference type="EMBL" id="JASXSX010000004">
    <property type="protein sequence ID" value="MDT3768001.1"/>
    <property type="molecule type" value="Genomic_DNA"/>
</dbReference>
<reference evidence="8 9" key="1">
    <citation type="submission" date="2023-06" db="EMBL/GenBank/DDBJ databases">
        <title>Draft genome sequence of Gleimia hominis type strain CCUG 57540T.</title>
        <authorList>
            <person name="Salva-Serra F."/>
            <person name="Cardew S."/>
            <person name="Jensie Markopoulos S."/>
            <person name="Ohlen M."/>
            <person name="Inganas E."/>
            <person name="Svensson-Stadler L."/>
            <person name="Moore E.R.B."/>
        </authorList>
    </citation>
    <scope>NUCLEOTIDE SEQUENCE [LARGE SCALE GENOMIC DNA]</scope>
    <source>
        <strain evidence="8 9">CCUG 57540</strain>
    </source>
</reference>
<sequence length="231" mass="24580">MTSPVTLPIALLAGLLAFASPCFLPVVPVFAAYVAGTEQQRTRTALKQAVVFTLAFSAVFIGFWLVVGAAGSLIAQYKDLIRILAGILVVIMGTIIGGFIRIPALSQTRRATVNLNPDEAPTLRRSTLLGLAFGAGWTPCISPVLGSIIMLASSSESMWKGTLLMVVFCLGLGIPFILVATGVGWMSDQLAFMRRHQRGIQLTSAVLLIVTGILIILDFFTKLSAFIPTLG</sequence>
<feature type="transmembrane region" description="Helical" evidence="6">
    <location>
        <begin position="199"/>
        <end position="220"/>
    </location>
</feature>
<dbReference type="PANTHER" id="PTHR31272:SF4">
    <property type="entry name" value="CYTOCHROME C-TYPE BIOGENESIS PROTEIN HI_1454-RELATED"/>
    <property type="match status" value="1"/>
</dbReference>
<dbReference type="InterPro" id="IPR003834">
    <property type="entry name" value="Cyt_c_assmbl_TM_dom"/>
</dbReference>
<keyword evidence="9" id="KW-1185">Reference proteome</keyword>
<accession>A0ABU3ICB7</accession>
<comment type="caution">
    <text evidence="8">The sequence shown here is derived from an EMBL/GenBank/DDBJ whole genome shotgun (WGS) entry which is preliminary data.</text>
</comment>
<dbReference type="InterPro" id="IPR051790">
    <property type="entry name" value="Cytochrome_c-biogenesis_DsbD"/>
</dbReference>
<evidence type="ECO:0000313" key="9">
    <source>
        <dbReference type="Proteomes" id="UP001247542"/>
    </source>
</evidence>
<evidence type="ECO:0000256" key="3">
    <source>
        <dbReference type="ARBA" id="ARBA00022692"/>
    </source>
</evidence>
<evidence type="ECO:0000256" key="2">
    <source>
        <dbReference type="ARBA" id="ARBA00006143"/>
    </source>
</evidence>
<comment type="similarity">
    <text evidence="2">Belongs to the DsbD family.</text>
</comment>
<feature type="transmembrane region" description="Helical" evidence="6">
    <location>
        <begin position="128"/>
        <end position="151"/>
    </location>
</feature>
<keyword evidence="3 6" id="KW-0812">Transmembrane</keyword>
<evidence type="ECO:0000256" key="5">
    <source>
        <dbReference type="ARBA" id="ARBA00023136"/>
    </source>
</evidence>
<dbReference type="RefSeq" id="WP_313274277.1">
    <property type="nucleotide sequence ID" value="NZ_JASXSX010000004.1"/>
</dbReference>
<name>A0ABU3ICB7_9ACTO</name>
<gene>
    <name evidence="8" type="ORF">QS713_08020</name>
</gene>
<evidence type="ECO:0000313" key="8">
    <source>
        <dbReference type="EMBL" id="MDT3768001.1"/>
    </source>
</evidence>
<feature type="transmembrane region" description="Helical" evidence="6">
    <location>
        <begin position="163"/>
        <end position="187"/>
    </location>
</feature>
<comment type="subcellular location">
    <subcellularLocation>
        <location evidence="1">Membrane</location>
        <topology evidence="1">Multi-pass membrane protein</topology>
    </subcellularLocation>
</comment>
<keyword evidence="4 6" id="KW-1133">Transmembrane helix</keyword>
<proteinExistence type="inferred from homology"/>
<keyword evidence="5 6" id="KW-0472">Membrane</keyword>
<evidence type="ECO:0000259" key="7">
    <source>
        <dbReference type="Pfam" id="PF02683"/>
    </source>
</evidence>
<evidence type="ECO:0000256" key="4">
    <source>
        <dbReference type="ARBA" id="ARBA00022989"/>
    </source>
</evidence>
<evidence type="ECO:0000256" key="6">
    <source>
        <dbReference type="SAM" id="Phobius"/>
    </source>
</evidence>
<evidence type="ECO:0000256" key="1">
    <source>
        <dbReference type="ARBA" id="ARBA00004141"/>
    </source>
</evidence>
<feature type="transmembrane region" description="Helical" evidence="6">
    <location>
        <begin position="12"/>
        <end position="37"/>
    </location>
</feature>
<protein>
    <submittedName>
        <fullName evidence="8">Cytochrome c biogenesis protein CcdA</fullName>
    </submittedName>
</protein>
<feature type="domain" description="Cytochrome C biogenesis protein transmembrane" evidence="7">
    <location>
        <begin position="6"/>
        <end position="198"/>
    </location>
</feature>
<organism evidence="8 9">
    <name type="scientific">Gleimia hominis</name>
    <dbReference type="NCBI Taxonomy" id="595468"/>
    <lineage>
        <taxon>Bacteria</taxon>
        <taxon>Bacillati</taxon>
        <taxon>Actinomycetota</taxon>
        <taxon>Actinomycetes</taxon>
        <taxon>Actinomycetales</taxon>
        <taxon>Actinomycetaceae</taxon>
        <taxon>Gleimia</taxon>
    </lineage>
</organism>